<evidence type="ECO:0000256" key="3">
    <source>
        <dbReference type="PROSITE-ProRule" id="PRU00284"/>
    </source>
</evidence>
<keyword evidence="6" id="KW-1185">Reference proteome</keyword>
<evidence type="ECO:0000256" key="1">
    <source>
        <dbReference type="ARBA" id="ARBA00023224"/>
    </source>
</evidence>
<name>A0A4R6R961_9HYPH</name>
<proteinExistence type="inferred from homology"/>
<dbReference type="Gene3D" id="3.30.450.20">
    <property type="entry name" value="PAS domain"/>
    <property type="match status" value="2"/>
</dbReference>
<dbReference type="SMART" id="SM00086">
    <property type="entry name" value="PAC"/>
    <property type="match status" value="2"/>
</dbReference>
<sequence>MLGSLFGAKTKPIDDDIGELWAVLSRYCGVGLWDAKIHAGDPMHAESRWRWSGEFRRLCGFAPDDVAGFPDKVGSWADRLHPEDAPKTFEAFGACLADRTGKVGYDVTYRLKTKDGSWRWFRAIGGVKRGAGGVAERACGALVDVHDQTLAMERARLLDENAGVGLWDATPVAGDATHADAAWRWSGEFRRLCGFAPDDVRGFPDKVGSWADRLHPEDAGKTFEAFGACLADRSGRTGYDAVYRLKVKSGAYRWFRAVGGVSRDASGVPLRVCGSLIDVHEQKTAELQFLAQSRLQDEVASMADHLSTSVSGSASDAAAGVRAIADSTERLAASINEISDRVNNSAAASASASEQATVTADIVQSLVGAVGRISEVLQLIDSIAQQTNLLALNATIEAARAGELGKGFAVVANEVKMLATQSSRATKEIATQIQNVEAEATKAAEAIGSITGVTRRAQDIAAEIARAVATQDAATREIAHRTTEVARQTGDVSRSIQAITGEIQSKIAEIDRKVA</sequence>
<dbReference type="InterPro" id="IPR004089">
    <property type="entry name" value="MCPsignal_dom"/>
</dbReference>
<dbReference type="InterPro" id="IPR035965">
    <property type="entry name" value="PAS-like_dom_sf"/>
</dbReference>
<feature type="domain" description="Methyl-accepting transducer" evidence="4">
    <location>
        <begin position="315"/>
        <end position="511"/>
    </location>
</feature>
<dbReference type="SUPFAM" id="SSF58104">
    <property type="entry name" value="Methyl-accepting chemotaxis protein (MCP) signaling domain"/>
    <property type="match status" value="1"/>
</dbReference>
<comment type="caution">
    <text evidence="5">The sequence shown here is derived from an EMBL/GenBank/DDBJ whole genome shotgun (WGS) entry which is preliminary data.</text>
</comment>
<dbReference type="AlphaFoldDB" id="A0A4R6R961"/>
<dbReference type="SMART" id="SM00283">
    <property type="entry name" value="MA"/>
    <property type="match status" value="1"/>
</dbReference>
<dbReference type="InterPro" id="IPR004090">
    <property type="entry name" value="Chemotax_Me-accpt_rcpt"/>
</dbReference>
<dbReference type="InterPro" id="IPR013655">
    <property type="entry name" value="PAS_fold_3"/>
</dbReference>
<protein>
    <submittedName>
        <fullName evidence="5">Methyl-accepting chemotaxis sensory transducer with Pas/Pac sensor</fullName>
    </submittedName>
</protein>
<comment type="similarity">
    <text evidence="2">Belongs to the methyl-accepting chemotaxis (MCP) protein family.</text>
</comment>
<dbReference type="PROSITE" id="PS50111">
    <property type="entry name" value="CHEMOTAXIS_TRANSDUC_2"/>
    <property type="match status" value="1"/>
</dbReference>
<dbReference type="GO" id="GO:0016020">
    <property type="term" value="C:membrane"/>
    <property type="evidence" value="ECO:0007669"/>
    <property type="project" value="InterPro"/>
</dbReference>
<dbReference type="GO" id="GO:0004888">
    <property type="term" value="F:transmembrane signaling receptor activity"/>
    <property type="evidence" value="ECO:0007669"/>
    <property type="project" value="InterPro"/>
</dbReference>
<evidence type="ECO:0000256" key="2">
    <source>
        <dbReference type="ARBA" id="ARBA00029447"/>
    </source>
</evidence>
<gene>
    <name evidence="5" type="ORF">EDD54_3761</name>
</gene>
<dbReference type="InterPro" id="IPR000014">
    <property type="entry name" value="PAS"/>
</dbReference>
<evidence type="ECO:0000313" key="6">
    <source>
        <dbReference type="Proteomes" id="UP000294547"/>
    </source>
</evidence>
<dbReference type="InterPro" id="IPR001610">
    <property type="entry name" value="PAC"/>
</dbReference>
<dbReference type="Pfam" id="PF00015">
    <property type="entry name" value="MCPsignal"/>
    <property type="match status" value="1"/>
</dbReference>
<dbReference type="GO" id="GO:0006935">
    <property type="term" value="P:chemotaxis"/>
    <property type="evidence" value="ECO:0007669"/>
    <property type="project" value="InterPro"/>
</dbReference>
<evidence type="ECO:0000313" key="5">
    <source>
        <dbReference type="EMBL" id="TDP82492.1"/>
    </source>
</evidence>
<dbReference type="CDD" id="cd00130">
    <property type="entry name" value="PAS"/>
    <property type="match status" value="2"/>
</dbReference>
<dbReference type="EMBL" id="SNXY01000010">
    <property type="protein sequence ID" value="TDP82492.1"/>
    <property type="molecule type" value="Genomic_DNA"/>
</dbReference>
<dbReference type="Pfam" id="PF08447">
    <property type="entry name" value="PAS_3"/>
    <property type="match status" value="2"/>
</dbReference>
<dbReference type="PANTHER" id="PTHR32089">
    <property type="entry name" value="METHYL-ACCEPTING CHEMOTAXIS PROTEIN MCPB"/>
    <property type="match status" value="1"/>
</dbReference>
<keyword evidence="1 3" id="KW-0807">Transducer</keyword>
<dbReference type="Proteomes" id="UP000294547">
    <property type="component" value="Unassembled WGS sequence"/>
</dbReference>
<dbReference type="GO" id="GO:0007165">
    <property type="term" value="P:signal transduction"/>
    <property type="evidence" value="ECO:0007669"/>
    <property type="project" value="UniProtKB-KW"/>
</dbReference>
<dbReference type="PANTHER" id="PTHR32089:SF112">
    <property type="entry name" value="LYSOZYME-LIKE PROTEIN-RELATED"/>
    <property type="match status" value="1"/>
</dbReference>
<organism evidence="5 6">
    <name type="scientific">Oharaeibacter diazotrophicus</name>
    <dbReference type="NCBI Taxonomy" id="1920512"/>
    <lineage>
        <taxon>Bacteria</taxon>
        <taxon>Pseudomonadati</taxon>
        <taxon>Pseudomonadota</taxon>
        <taxon>Alphaproteobacteria</taxon>
        <taxon>Hyphomicrobiales</taxon>
        <taxon>Pleomorphomonadaceae</taxon>
        <taxon>Oharaeibacter</taxon>
    </lineage>
</organism>
<evidence type="ECO:0000259" key="4">
    <source>
        <dbReference type="PROSITE" id="PS50111"/>
    </source>
</evidence>
<dbReference type="SUPFAM" id="SSF55785">
    <property type="entry name" value="PYP-like sensor domain (PAS domain)"/>
    <property type="match status" value="2"/>
</dbReference>
<dbReference type="RefSeq" id="WP_126539244.1">
    <property type="nucleotide sequence ID" value="NZ_BSPM01000007.1"/>
</dbReference>
<dbReference type="Gene3D" id="1.10.287.950">
    <property type="entry name" value="Methyl-accepting chemotaxis protein"/>
    <property type="match status" value="1"/>
</dbReference>
<reference evidence="5 6" key="1">
    <citation type="submission" date="2019-03" db="EMBL/GenBank/DDBJ databases">
        <title>Genomic Encyclopedia of Type Strains, Phase IV (KMG-IV): sequencing the most valuable type-strain genomes for metagenomic binning, comparative biology and taxonomic classification.</title>
        <authorList>
            <person name="Goeker M."/>
        </authorList>
    </citation>
    <scope>NUCLEOTIDE SEQUENCE [LARGE SCALE GENOMIC DNA]</scope>
    <source>
        <strain evidence="5 6">DSM 102969</strain>
    </source>
</reference>
<accession>A0A4R6R961</accession>
<dbReference type="PRINTS" id="PR00260">
    <property type="entry name" value="CHEMTRNSDUCR"/>
</dbReference>